<feature type="region of interest" description="Disordered" evidence="1">
    <location>
        <begin position="1"/>
        <end position="24"/>
    </location>
</feature>
<name>A0A7W7D0W1_9ACTN</name>
<keyword evidence="2" id="KW-0812">Transmembrane</keyword>
<comment type="caution">
    <text evidence="3">The sequence shown here is derived from an EMBL/GenBank/DDBJ whole genome shotgun (WGS) entry which is preliminary data.</text>
</comment>
<evidence type="ECO:0000313" key="3">
    <source>
        <dbReference type="EMBL" id="MBB4698202.1"/>
    </source>
</evidence>
<evidence type="ECO:0000313" key="4">
    <source>
        <dbReference type="Proteomes" id="UP000542742"/>
    </source>
</evidence>
<keyword evidence="2" id="KW-0472">Membrane</keyword>
<proteinExistence type="predicted"/>
<keyword evidence="4" id="KW-1185">Reference proteome</keyword>
<dbReference type="Proteomes" id="UP000542742">
    <property type="component" value="Unassembled WGS sequence"/>
</dbReference>
<evidence type="ECO:0000256" key="2">
    <source>
        <dbReference type="SAM" id="Phobius"/>
    </source>
</evidence>
<keyword evidence="2" id="KW-1133">Transmembrane helix</keyword>
<sequence length="125" mass="12724">MTDQRRAAAPDVARSSMIPGQRVPAEGEPLIDLSALPRPTTPAQRRSRRVMIAGGRWPLGAVLGGAVVVFLAGGVSYAALRPAPVLSPAVPGVTAEASLPPEAPVGRTGIPDAAAEPAHRSPAAR</sequence>
<dbReference type="RefSeq" id="WP_184956237.1">
    <property type="nucleotide sequence ID" value="NZ_JACHMF010000001.1"/>
</dbReference>
<organism evidence="3 4">
    <name type="scientific">Paractinoplanes abujensis</name>
    <dbReference type="NCBI Taxonomy" id="882441"/>
    <lineage>
        <taxon>Bacteria</taxon>
        <taxon>Bacillati</taxon>
        <taxon>Actinomycetota</taxon>
        <taxon>Actinomycetes</taxon>
        <taxon>Micromonosporales</taxon>
        <taxon>Micromonosporaceae</taxon>
        <taxon>Paractinoplanes</taxon>
    </lineage>
</organism>
<feature type="compositionally biased region" description="Low complexity" evidence="1">
    <location>
        <begin position="113"/>
        <end position="125"/>
    </location>
</feature>
<accession>A0A7W7D0W1</accession>
<dbReference type="EMBL" id="JACHMF010000001">
    <property type="protein sequence ID" value="MBB4698202.1"/>
    <property type="molecule type" value="Genomic_DNA"/>
</dbReference>
<dbReference type="AlphaFoldDB" id="A0A7W7D0W1"/>
<gene>
    <name evidence="3" type="ORF">BKA14_008350</name>
</gene>
<evidence type="ECO:0000256" key="1">
    <source>
        <dbReference type="SAM" id="MobiDB-lite"/>
    </source>
</evidence>
<feature type="region of interest" description="Disordered" evidence="1">
    <location>
        <begin position="94"/>
        <end position="125"/>
    </location>
</feature>
<feature type="transmembrane region" description="Helical" evidence="2">
    <location>
        <begin position="57"/>
        <end position="80"/>
    </location>
</feature>
<protein>
    <submittedName>
        <fullName evidence="3">Uncharacterized protein</fullName>
    </submittedName>
</protein>
<reference evidence="3 4" key="1">
    <citation type="submission" date="2020-08" db="EMBL/GenBank/DDBJ databases">
        <title>Sequencing the genomes of 1000 actinobacteria strains.</title>
        <authorList>
            <person name="Klenk H.-P."/>
        </authorList>
    </citation>
    <scope>NUCLEOTIDE SEQUENCE [LARGE SCALE GENOMIC DNA]</scope>
    <source>
        <strain evidence="3 4">DSM 45518</strain>
    </source>
</reference>